<dbReference type="EMBL" id="CAIX01000218">
    <property type="protein sequence ID" value="CCI48357.1"/>
    <property type="molecule type" value="Genomic_DNA"/>
</dbReference>
<keyword evidence="4 10" id="KW-0489">Methyltransferase</keyword>
<keyword evidence="14" id="KW-1185">Reference proteome</keyword>
<evidence type="ECO:0000256" key="5">
    <source>
        <dbReference type="ARBA" id="ARBA00022679"/>
    </source>
</evidence>
<dbReference type="GO" id="GO:0000049">
    <property type="term" value="F:tRNA binding"/>
    <property type="evidence" value="ECO:0007669"/>
    <property type="project" value="UniProtKB-KW"/>
</dbReference>
<dbReference type="GO" id="GO:0005634">
    <property type="term" value="C:nucleus"/>
    <property type="evidence" value="ECO:0007669"/>
    <property type="project" value="UniProtKB-SubCell"/>
</dbReference>
<comment type="subcellular location">
    <subcellularLocation>
        <location evidence="1">Nucleus</location>
    </subcellularLocation>
</comment>
<evidence type="ECO:0000313" key="13">
    <source>
        <dbReference type="EMBL" id="CCI48357.1"/>
    </source>
</evidence>
<evidence type="ECO:0000256" key="1">
    <source>
        <dbReference type="ARBA" id="ARBA00004123"/>
    </source>
</evidence>
<dbReference type="PRINTS" id="PR02008">
    <property type="entry name" value="RCMTFAMILY"/>
</dbReference>
<keyword evidence="8 10" id="KW-0694">RNA-binding</keyword>
<feature type="active site" description="Nucleophile" evidence="10">
    <location>
        <position position="318"/>
    </location>
</feature>
<keyword evidence="9" id="KW-0539">Nucleus</keyword>
<feature type="binding site" evidence="10">
    <location>
        <position position="215"/>
    </location>
    <ligand>
        <name>S-adenosyl-L-methionine</name>
        <dbReference type="ChEBI" id="CHEBI:59789"/>
    </ligand>
</feature>
<dbReference type="InterPro" id="IPR018314">
    <property type="entry name" value="RsmB/NOL1/NOP2-like_CS"/>
</dbReference>
<dbReference type="PANTHER" id="PTHR22808">
    <property type="entry name" value="NCL1 YEAST -RELATED NOL1/NOP2/FMU SUN DOMAIN-CONTAINING"/>
    <property type="match status" value="1"/>
</dbReference>
<sequence length="710" mass="79797">MGRMKKQRRTQRPKRPRSASTDHYAEWIYTNEKFVQYYKSQHIAQEAEWDAFMHSLATGLPTTFRINTSCAFIDRFGFKFVKSVITLLGRICQHIEQFNTTQKDLMIDGQPFEDIRTIPWYPDNRAFQWSLERRKLRKLEPLADFQKWLIQLSDGGSITRQEAVSMIPPLLLQVQPEHKVLDMCAAPGSKTSQILESLHAGSSNTIPSGLVVANDCDLKRAYLLVHQSKRLPSPALLVTCGEAQNFPLLSECPSSQGFFDRVLCDVPCSGDGTLRKNPTIWKDWDPKNGLHLHPLQLAIAKRGAQVLKVGGFMCYSTCSFNPIENEAVVTSLLLWSRGALKLVDVSKKLAKLRRRPGLKTWKVLDSDMIEFSSVRNDTESNGKGRKKDKLMETMFPPSSNEVEELGLDKCIRCLPHDENTGGFFICLLEKVAPIQMVDQEIVHIDTPSNLSKQLDDSSDGIAAQDGDAQHVGNQHRRSRLKDNYRPLSDESWEKLRSYYQIDNDLSRKQFLTRSDDAKSITLVSRAITSQLLTALKRNKISIVFAGLRAFELSSVIEGAKYLRLTQASVSSILPFIQARKLEVCPADFQKLLDQHGKLLPFSDFADGLQQQFESSSIGSIVCSTFIDISRDGDGQQKMLHLVVWRGRSTINIMACKADVATLMNCMKALGLYQATSDEKEQSENLGSINDSKTCGESAPIAPVQSPADKE</sequence>
<accession>A0A024GPA3</accession>
<dbReference type="PROSITE" id="PS01153">
    <property type="entry name" value="NOL1_NOP2_SUN"/>
    <property type="match status" value="1"/>
</dbReference>
<comment type="similarity">
    <text evidence="2 10">Belongs to the class I-like SAM-binding methyltransferase superfamily. RsmB/NOP family.</text>
</comment>
<keyword evidence="5 10" id="KW-0808">Transferase</keyword>
<dbReference type="InterPro" id="IPR029063">
    <property type="entry name" value="SAM-dependent_MTases_sf"/>
</dbReference>
<comment type="caution">
    <text evidence="13">The sequence shown here is derived from an EMBL/GenBank/DDBJ whole genome shotgun (WGS) entry which is preliminary data.</text>
</comment>
<keyword evidence="6 10" id="KW-0949">S-adenosyl-L-methionine</keyword>
<feature type="binding site" evidence="10">
    <location>
        <begin position="184"/>
        <end position="190"/>
    </location>
    <ligand>
        <name>S-adenosyl-L-methionine</name>
        <dbReference type="ChEBI" id="CHEBI:59789"/>
    </ligand>
</feature>
<protein>
    <recommendedName>
        <fullName evidence="12">SAM-dependent MTase RsmB/NOP-type domain-containing protein</fullName>
    </recommendedName>
</protein>
<dbReference type="GO" id="GO:0016428">
    <property type="term" value="F:tRNA (cytidine-5-)-methyltransferase activity"/>
    <property type="evidence" value="ECO:0007669"/>
    <property type="project" value="InterPro"/>
</dbReference>
<dbReference type="InterPro" id="IPR023270">
    <property type="entry name" value="RCMT_NCL1"/>
</dbReference>
<dbReference type="Proteomes" id="UP000053237">
    <property type="component" value="Unassembled WGS sequence"/>
</dbReference>
<gene>
    <name evidence="13" type="ORF">BN9_094300</name>
</gene>
<evidence type="ECO:0000256" key="11">
    <source>
        <dbReference type="SAM" id="MobiDB-lite"/>
    </source>
</evidence>
<evidence type="ECO:0000256" key="8">
    <source>
        <dbReference type="ARBA" id="ARBA00022884"/>
    </source>
</evidence>
<name>A0A024GPA3_9STRA</name>
<dbReference type="InterPro" id="IPR049560">
    <property type="entry name" value="MeTrfase_RsmB-F_NOP2_cat"/>
</dbReference>
<evidence type="ECO:0000256" key="4">
    <source>
        <dbReference type="ARBA" id="ARBA00022603"/>
    </source>
</evidence>
<dbReference type="OrthoDB" id="6093671at2759"/>
<dbReference type="InterPro" id="IPR057286">
    <property type="entry name" value="PUA_NSUN2"/>
</dbReference>
<evidence type="ECO:0000313" key="14">
    <source>
        <dbReference type="Proteomes" id="UP000053237"/>
    </source>
</evidence>
<evidence type="ECO:0000256" key="6">
    <source>
        <dbReference type="ARBA" id="ARBA00022691"/>
    </source>
</evidence>
<dbReference type="PANTHER" id="PTHR22808:SF1">
    <property type="entry name" value="RNA CYTOSINE-C(5)-METHYLTRANSFERASE NSUN2-RELATED"/>
    <property type="match status" value="1"/>
</dbReference>
<dbReference type="AlphaFoldDB" id="A0A024GPA3"/>
<evidence type="ECO:0000256" key="7">
    <source>
        <dbReference type="ARBA" id="ARBA00022694"/>
    </source>
</evidence>
<organism evidence="13 14">
    <name type="scientific">Albugo candida</name>
    <dbReference type="NCBI Taxonomy" id="65357"/>
    <lineage>
        <taxon>Eukaryota</taxon>
        <taxon>Sar</taxon>
        <taxon>Stramenopiles</taxon>
        <taxon>Oomycota</taxon>
        <taxon>Peronosporomycetes</taxon>
        <taxon>Albuginales</taxon>
        <taxon>Albuginaceae</taxon>
        <taxon>Albugo</taxon>
    </lineage>
</organism>
<proteinExistence type="inferred from homology"/>
<dbReference type="InParanoid" id="A0A024GPA3"/>
<evidence type="ECO:0000256" key="2">
    <source>
        <dbReference type="ARBA" id="ARBA00007494"/>
    </source>
</evidence>
<feature type="region of interest" description="Disordered" evidence="11">
    <location>
        <begin position="448"/>
        <end position="480"/>
    </location>
</feature>
<dbReference type="STRING" id="65357.A0A024GPA3"/>
<dbReference type="Pfam" id="PF25376">
    <property type="entry name" value="Pre-PUA_NSUN2"/>
    <property type="match status" value="1"/>
</dbReference>
<feature type="region of interest" description="Disordered" evidence="11">
    <location>
        <begin position="680"/>
        <end position="710"/>
    </location>
</feature>
<dbReference type="InterPro" id="IPR001678">
    <property type="entry name" value="MeTrfase_RsmB-F_NOP2_dom"/>
</dbReference>
<dbReference type="PRINTS" id="PR02011">
    <property type="entry name" value="RCMTNCL1"/>
</dbReference>
<evidence type="ECO:0000256" key="9">
    <source>
        <dbReference type="ARBA" id="ARBA00023242"/>
    </source>
</evidence>
<dbReference type="InterPro" id="IPR057285">
    <property type="entry name" value="Pre-PUA_NSUN2"/>
</dbReference>
<dbReference type="InterPro" id="IPR023267">
    <property type="entry name" value="RCMT"/>
</dbReference>
<dbReference type="Gene3D" id="3.40.50.150">
    <property type="entry name" value="Vaccinia Virus protein VP39"/>
    <property type="match status" value="1"/>
</dbReference>
<reference evidence="13 14" key="1">
    <citation type="submission" date="2012-05" db="EMBL/GenBank/DDBJ databases">
        <title>Recombination and specialization in a pathogen metapopulation.</title>
        <authorList>
            <person name="Gardiner A."/>
            <person name="Kemen E."/>
            <person name="Schultz-Larsen T."/>
            <person name="MacLean D."/>
            <person name="Van Oosterhout C."/>
            <person name="Jones J.D.G."/>
        </authorList>
    </citation>
    <scope>NUCLEOTIDE SEQUENCE [LARGE SCALE GENOMIC DNA]</scope>
    <source>
        <strain evidence="13 14">Ac Nc2</strain>
    </source>
</reference>
<dbReference type="PROSITE" id="PS51686">
    <property type="entry name" value="SAM_MT_RSMB_NOP"/>
    <property type="match status" value="1"/>
</dbReference>
<dbReference type="Pfam" id="PF01189">
    <property type="entry name" value="Methyltr_RsmB-F"/>
    <property type="match status" value="1"/>
</dbReference>
<keyword evidence="7" id="KW-0819">tRNA processing</keyword>
<keyword evidence="3" id="KW-0820">tRNA-binding</keyword>
<evidence type="ECO:0000259" key="12">
    <source>
        <dbReference type="PROSITE" id="PS51686"/>
    </source>
</evidence>
<comment type="caution">
    <text evidence="10">Lacks conserved residue(s) required for the propagation of feature annotation.</text>
</comment>
<dbReference type="Pfam" id="PF25378">
    <property type="entry name" value="PUA_NSUN2"/>
    <property type="match status" value="1"/>
</dbReference>
<evidence type="ECO:0000256" key="10">
    <source>
        <dbReference type="PROSITE-ProRule" id="PRU01023"/>
    </source>
</evidence>
<evidence type="ECO:0000256" key="3">
    <source>
        <dbReference type="ARBA" id="ARBA00022555"/>
    </source>
</evidence>
<feature type="compositionally biased region" description="Polar residues" evidence="11">
    <location>
        <begin position="683"/>
        <end position="694"/>
    </location>
</feature>
<feature type="domain" description="SAM-dependent MTase RsmB/NOP-type" evidence="12">
    <location>
        <begin position="52"/>
        <end position="431"/>
    </location>
</feature>
<dbReference type="SUPFAM" id="SSF53335">
    <property type="entry name" value="S-adenosyl-L-methionine-dependent methyltransferases"/>
    <property type="match status" value="1"/>
</dbReference>
<feature type="binding site" evidence="10">
    <location>
        <position position="265"/>
    </location>
    <ligand>
        <name>S-adenosyl-L-methionine</name>
        <dbReference type="ChEBI" id="CHEBI:59789"/>
    </ligand>
</feature>
<dbReference type="GO" id="GO:0030488">
    <property type="term" value="P:tRNA methylation"/>
    <property type="evidence" value="ECO:0007669"/>
    <property type="project" value="UniProtKB-ARBA"/>
</dbReference>